<dbReference type="Proteomes" id="UP000004416">
    <property type="component" value="Unassembled WGS sequence"/>
</dbReference>
<evidence type="ECO:0000313" key="1">
    <source>
        <dbReference type="EMBL" id="EHL08976.1"/>
    </source>
</evidence>
<evidence type="ECO:0000313" key="2">
    <source>
        <dbReference type="Proteomes" id="UP000004416"/>
    </source>
</evidence>
<dbReference type="AlphaFoldDB" id="G9XHH4"/>
<dbReference type="RefSeq" id="WP_005808505.1">
    <property type="nucleotide sequence ID" value="NZ_JH414441.1"/>
</dbReference>
<protein>
    <submittedName>
        <fullName evidence="1">Uncharacterized protein</fullName>
    </submittedName>
</protein>
<organism evidence="1 2">
    <name type="scientific">Desulfitobacterium hafniense DP7</name>
    <dbReference type="NCBI Taxonomy" id="537010"/>
    <lineage>
        <taxon>Bacteria</taxon>
        <taxon>Bacillati</taxon>
        <taxon>Bacillota</taxon>
        <taxon>Clostridia</taxon>
        <taxon>Eubacteriales</taxon>
        <taxon>Desulfitobacteriaceae</taxon>
        <taxon>Desulfitobacterium</taxon>
    </lineage>
</organism>
<reference evidence="1 2" key="1">
    <citation type="submission" date="2011-08" db="EMBL/GenBank/DDBJ databases">
        <authorList>
            <person name="Weinstock G."/>
            <person name="Sodergren E."/>
            <person name="Clifton S."/>
            <person name="Fulton L."/>
            <person name="Fulton B."/>
            <person name="Courtney L."/>
            <person name="Fronick C."/>
            <person name="Harrison M."/>
            <person name="Strong C."/>
            <person name="Farmer C."/>
            <person name="Delahaunty K."/>
            <person name="Markovic C."/>
            <person name="Hall O."/>
            <person name="Minx P."/>
            <person name="Tomlinson C."/>
            <person name="Mitreva M."/>
            <person name="Hou S."/>
            <person name="Chen J."/>
            <person name="Wollam A."/>
            <person name="Pepin K.H."/>
            <person name="Johnson M."/>
            <person name="Bhonagiri V."/>
            <person name="Zhang X."/>
            <person name="Suruliraj S."/>
            <person name="Warren W."/>
            <person name="Chinwalla A."/>
            <person name="Mardis E.R."/>
            <person name="Wilson R.K."/>
        </authorList>
    </citation>
    <scope>NUCLEOTIDE SEQUENCE [LARGE SCALE GENOMIC DNA]</scope>
    <source>
        <strain evidence="1 2">DP7</strain>
    </source>
</reference>
<proteinExistence type="predicted"/>
<dbReference type="EMBL" id="AFZX01000010">
    <property type="protein sequence ID" value="EHL08976.1"/>
    <property type="molecule type" value="Genomic_DNA"/>
</dbReference>
<dbReference type="PATRIC" id="fig|537010.4.peg.374"/>
<dbReference type="Pfam" id="PF21822">
    <property type="entry name" value="Phage_TAC_15"/>
    <property type="match status" value="1"/>
</dbReference>
<dbReference type="InterPro" id="IPR049156">
    <property type="entry name" value="Phage_chap_TAC_15-like"/>
</dbReference>
<accession>G9XHH4</accession>
<name>G9XHH4_DESHA</name>
<dbReference type="HOGENOM" id="CLU_1721083_0_0_9"/>
<sequence length="145" mass="15888">MDKMGKRERYKVAEINGRQFRIGKFDAMLGSYIAFQVMGEILPMGLGKKVGVEAPPGSPMMSKQAFMEMQKDCLSVCEELLPAGPTPVLNENGSYGVNDIEHDAPLVLNLTIQALIWNITDFFDANLLDSLAGMVLPFFSPGAQT</sequence>
<gene>
    <name evidence="1" type="ORF">HMPREF0322_00399</name>
</gene>
<comment type="caution">
    <text evidence="1">The sequence shown here is derived from an EMBL/GenBank/DDBJ whole genome shotgun (WGS) entry which is preliminary data.</text>
</comment>